<proteinExistence type="predicted"/>
<dbReference type="Pfam" id="PF07992">
    <property type="entry name" value="Pyr_redox_2"/>
    <property type="match status" value="1"/>
</dbReference>
<evidence type="ECO:0000256" key="1">
    <source>
        <dbReference type="ARBA" id="ARBA00022857"/>
    </source>
</evidence>
<evidence type="ECO:0000256" key="2">
    <source>
        <dbReference type="ARBA" id="ARBA00023002"/>
    </source>
</evidence>
<evidence type="ECO:0000313" key="4">
    <source>
        <dbReference type="EMBL" id="EAU40249.1"/>
    </source>
</evidence>
<keyword evidence="1" id="KW-0521">NADP</keyword>
<evidence type="ECO:0000313" key="5">
    <source>
        <dbReference type="Proteomes" id="UP000004310"/>
    </source>
</evidence>
<dbReference type="SUPFAM" id="SSF51905">
    <property type="entry name" value="FAD/NAD(P)-binding domain"/>
    <property type="match status" value="1"/>
</dbReference>
<dbReference type="GO" id="GO:0015979">
    <property type="term" value="P:photosynthesis"/>
    <property type="evidence" value="ECO:0007669"/>
    <property type="project" value="InterPro"/>
</dbReference>
<dbReference type="STRING" id="217511.GCA_001463845_01109"/>
<dbReference type="GO" id="GO:0045550">
    <property type="term" value="F:geranylgeranyl reductase activity"/>
    <property type="evidence" value="ECO:0007669"/>
    <property type="project" value="InterPro"/>
</dbReference>
<dbReference type="EMBL" id="AATP01000009">
    <property type="protein sequence ID" value="EAU40249.1"/>
    <property type="molecule type" value="Genomic_DNA"/>
</dbReference>
<sequence>MIPNTETRATMPAASNAAQVKRFDAVVIGGGPAGSTAALRLAEAGYSTALVERGGRIKPCGGAIPPRLIQDFAIPGHLLKATISSARMIAPSGKTVDMPIDGGFVGMVDREEFDEWLRERAVSRGVTRITAMFDGLEPAFGEDRQIRIKTKLGEIQTLSARLVIGADGARSAVARAALPNQKQPKSVFAYHEIVDSKGCSSEPASARANRCDVFYQGAISPDFYGWIFPHGETVSIGTGTAKKGYGLRKAVGDLRFASGYGGAKTVRREGAPIPLKPMKRWDDGRNVIVAGDAAGVVAPASGEGIYYAMESARMVADAGIAFLANGDARELAKARKLFMGDHGKIFLVLELLQTVWYRSDWLRERFVSICRDPDVQRLTWESYMHKRMSKASPTAHARILWQNLGHYLGWRTA</sequence>
<dbReference type="AlphaFoldDB" id="Q0FYQ9"/>
<dbReference type="PANTHER" id="PTHR42685">
    <property type="entry name" value="GERANYLGERANYL DIPHOSPHATE REDUCTASE"/>
    <property type="match status" value="1"/>
</dbReference>
<dbReference type="PRINTS" id="PR00420">
    <property type="entry name" value="RNGMNOXGNASE"/>
</dbReference>
<dbReference type="InterPro" id="IPR036188">
    <property type="entry name" value="FAD/NAD-bd_sf"/>
</dbReference>
<dbReference type="InterPro" id="IPR011777">
    <property type="entry name" value="Geranylgeranyl_Rdtase_fam"/>
</dbReference>
<reference evidence="4 5" key="1">
    <citation type="journal article" date="2010" name="J. Bacteriol.">
        <title>Genome sequence of Fulvimarina pelagi HTCC2506T, a Mn(II)-oxidizing alphaproteobacterium possessing an aerobic anoxygenic photosynthetic gene cluster and Xanthorhodopsin.</title>
        <authorList>
            <person name="Kang I."/>
            <person name="Oh H.M."/>
            <person name="Lim S.I."/>
            <person name="Ferriera S."/>
            <person name="Giovannoni S.J."/>
            <person name="Cho J.C."/>
        </authorList>
    </citation>
    <scope>NUCLEOTIDE SEQUENCE [LARGE SCALE GENOMIC DNA]</scope>
    <source>
        <strain evidence="4 5">HTCC2506</strain>
    </source>
</reference>
<dbReference type="InterPro" id="IPR023753">
    <property type="entry name" value="FAD/NAD-binding_dom"/>
</dbReference>
<accession>Q0FYQ9</accession>
<feature type="domain" description="FAD/NAD(P)-binding" evidence="3">
    <location>
        <begin position="24"/>
        <end position="181"/>
    </location>
</feature>
<keyword evidence="5" id="KW-1185">Reference proteome</keyword>
<dbReference type="eggNOG" id="COG0644">
    <property type="taxonomic scope" value="Bacteria"/>
</dbReference>
<dbReference type="NCBIfam" id="TIGR02023">
    <property type="entry name" value="BchP-ChlP"/>
    <property type="match status" value="1"/>
</dbReference>
<protein>
    <submittedName>
        <fullName evidence="4">Geranylgeranyl reductase</fullName>
    </submittedName>
</protein>
<gene>
    <name evidence="4" type="ORF">FP2506_11852</name>
</gene>
<organism evidence="4 5">
    <name type="scientific">Fulvimarina pelagi HTCC2506</name>
    <dbReference type="NCBI Taxonomy" id="314231"/>
    <lineage>
        <taxon>Bacteria</taxon>
        <taxon>Pseudomonadati</taxon>
        <taxon>Pseudomonadota</taxon>
        <taxon>Alphaproteobacteria</taxon>
        <taxon>Hyphomicrobiales</taxon>
        <taxon>Aurantimonadaceae</taxon>
        <taxon>Fulvimarina</taxon>
    </lineage>
</organism>
<dbReference type="InterPro" id="IPR010253">
    <property type="entry name" value="BchP_ChlP_pln/prok"/>
</dbReference>
<dbReference type="GO" id="GO:0015995">
    <property type="term" value="P:chlorophyll biosynthetic process"/>
    <property type="evidence" value="ECO:0007669"/>
    <property type="project" value="InterPro"/>
</dbReference>
<dbReference type="Proteomes" id="UP000004310">
    <property type="component" value="Unassembled WGS sequence"/>
</dbReference>
<dbReference type="Gene3D" id="3.50.50.60">
    <property type="entry name" value="FAD/NAD(P)-binding domain"/>
    <property type="match status" value="1"/>
</dbReference>
<evidence type="ECO:0000259" key="3">
    <source>
        <dbReference type="Pfam" id="PF07992"/>
    </source>
</evidence>
<dbReference type="HOGENOM" id="CLU_024648_3_1_5"/>
<comment type="caution">
    <text evidence="4">The sequence shown here is derived from an EMBL/GenBank/DDBJ whole genome shotgun (WGS) entry which is preliminary data.</text>
</comment>
<dbReference type="InterPro" id="IPR050407">
    <property type="entry name" value="Geranylgeranyl_reductase"/>
</dbReference>
<name>Q0FYQ9_9HYPH</name>
<dbReference type="GO" id="GO:0016628">
    <property type="term" value="F:oxidoreductase activity, acting on the CH-CH group of donors, NAD or NADP as acceptor"/>
    <property type="evidence" value="ECO:0007669"/>
    <property type="project" value="InterPro"/>
</dbReference>
<keyword evidence="2" id="KW-0560">Oxidoreductase</keyword>
<dbReference type="PANTHER" id="PTHR42685:SF4">
    <property type="entry name" value="GERANYLGERANYL DIPHOSPHATE REDUCTASE, CHLOROPLASTIC"/>
    <property type="match status" value="1"/>
</dbReference>
<dbReference type="NCBIfam" id="TIGR02032">
    <property type="entry name" value="GG-red-SF"/>
    <property type="match status" value="1"/>
</dbReference>